<dbReference type="Gene3D" id="1.10.287.110">
    <property type="entry name" value="DnaJ domain"/>
    <property type="match status" value="1"/>
</dbReference>
<dbReference type="InterPro" id="IPR001623">
    <property type="entry name" value="DnaJ_domain"/>
</dbReference>
<dbReference type="SUPFAM" id="SSF46565">
    <property type="entry name" value="Chaperone J-domain"/>
    <property type="match status" value="1"/>
</dbReference>
<dbReference type="PRINTS" id="PR00625">
    <property type="entry name" value="JDOMAIN"/>
</dbReference>
<dbReference type="InterPro" id="IPR051100">
    <property type="entry name" value="DnaJ_subfamily_B/C"/>
</dbReference>
<dbReference type="AlphaFoldDB" id="A0A915EJ65"/>
<name>A0A915EJ65_9BILA</name>
<organism evidence="2 3">
    <name type="scientific">Ditylenchus dipsaci</name>
    <dbReference type="NCBI Taxonomy" id="166011"/>
    <lineage>
        <taxon>Eukaryota</taxon>
        <taxon>Metazoa</taxon>
        <taxon>Ecdysozoa</taxon>
        <taxon>Nematoda</taxon>
        <taxon>Chromadorea</taxon>
        <taxon>Rhabditida</taxon>
        <taxon>Tylenchina</taxon>
        <taxon>Tylenchomorpha</taxon>
        <taxon>Sphaerularioidea</taxon>
        <taxon>Anguinidae</taxon>
        <taxon>Anguininae</taxon>
        <taxon>Ditylenchus</taxon>
    </lineage>
</organism>
<dbReference type="PANTHER" id="PTHR43908">
    <property type="entry name" value="AT29763P-RELATED"/>
    <property type="match status" value="1"/>
</dbReference>
<evidence type="ECO:0000313" key="2">
    <source>
        <dbReference type="Proteomes" id="UP000887574"/>
    </source>
</evidence>
<dbReference type="InterPro" id="IPR027417">
    <property type="entry name" value="P-loop_NTPase"/>
</dbReference>
<dbReference type="GO" id="GO:0005789">
    <property type="term" value="C:endoplasmic reticulum membrane"/>
    <property type="evidence" value="ECO:0007669"/>
    <property type="project" value="TreeGrafter"/>
</dbReference>
<dbReference type="GO" id="GO:0071218">
    <property type="term" value="P:cellular response to misfolded protein"/>
    <property type="evidence" value="ECO:0007669"/>
    <property type="project" value="TreeGrafter"/>
</dbReference>
<dbReference type="SMART" id="SM00271">
    <property type="entry name" value="DnaJ"/>
    <property type="match status" value="1"/>
</dbReference>
<dbReference type="PANTHER" id="PTHR43908:SF3">
    <property type="entry name" value="AT29763P-RELATED"/>
    <property type="match status" value="1"/>
</dbReference>
<dbReference type="CDD" id="cd06257">
    <property type="entry name" value="DnaJ"/>
    <property type="match status" value="1"/>
</dbReference>
<dbReference type="Proteomes" id="UP000887574">
    <property type="component" value="Unplaced"/>
</dbReference>
<dbReference type="WBParaSite" id="jg6460">
    <property type="protein sequence ID" value="jg6460"/>
    <property type="gene ID" value="jg6460"/>
</dbReference>
<proteinExistence type="predicted"/>
<dbReference type="InterPro" id="IPR036869">
    <property type="entry name" value="J_dom_sf"/>
</dbReference>
<protein>
    <submittedName>
        <fullName evidence="3">J domain-containing protein</fullName>
    </submittedName>
</protein>
<dbReference type="SUPFAM" id="SSF52540">
    <property type="entry name" value="P-loop containing nucleoside triphosphate hydrolases"/>
    <property type="match status" value="1"/>
</dbReference>
<feature type="domain" description="J" evidence="1">
    <location>
        <begin position="145"/>
        <end position="209"/>
    </location>
</feature>
<keyword evidence="2" id="KW-1185">Reference proteome</keyword>
<sequence>MDGGFWMEQRKKRESVNTHEGVLEMVRSNKIDLSTVKLFVMDEPSSMLEKRSRQIIEFAEIKSSLPKSVQVLVFHSSLSEVVLKACSKFVPSAEFFDCGKDKRVIQGINQFYVGIKEEVNPESEAIGVGKGKDAAIIERIFKCKSYYDIFNVSKLAKASKINEKYRALSRKFHPDKCAETHSTEVFKLINHAKNVLLDVNTRSKYDYGGDFPTPIQFKPMPDNMIYRFNSALKLGSLCHLLKSLEEEKRSMIFCDDPDGVSVVSKKSSNKDTLLWLFTAKCLVLHKILNCSSFVMLVVNYDLPANCEDYGRRLSNFGPLEQREGDVINFITKEDEREVIEAFEAYYEMIIKERNINNVFKTCR</sequence>
<accession>A0A915EJ65</accession>
<evidence type="ECO:0000313" key="3">
    <source>
        <dbReference type="WBParaSite" id="jg6460"/>
    </source>
</evidence>
<dbReference type="PROSITE" id="PS50076">
    <property type="entry name" value="DNAJ_2"/>
    <property type="match status" value="1"/>
</dbReference>
<dbReference type="Pfam" id="PF00226">
    <property type="entry name" value="DnaJ"/>
    <property type="match status" value="1"/>
</dbReference>
<evidence type="ECO:0000259" key="1">
    <source>
        <dbReference type="PROSITE" id="PS50076"/>
    </source>
</evidence>
<dbReference type="Gene3D" id="3.40.50.300">
    <property type="entry name" value="P-loop containing nucleotide triphosphate hydrolases"/>
    <property type="match status" value="1"/>
</dbReference>
<dbReference type="GO" id="GO:0030544">
    <property type="term" value="F:Hsp70 protein binding"/>
    <property type="evidence" value="ECO:0007669"/>
    <property type="project" value="TreeGrafter"/>
</dbReference>
<reference evidence="3" key="1">
    <citation type="submission" date="2022-11" db="UniProtKB">
        <authorList>
            <consortium name="WormBaseParasite"/>
        </authorList>
    </citation>
    <scope>IDENTIFICATION</scope>
</reference>